<organism evidence="8 9">
    <name type="scientific">Neorhodopirellula pilleata</name>
    <dbReference type="NCBI Taxonomy" id="2714738"/>
    <lineage>
        <taxon>Bacteria</taxon>
        <taxon>Pseudomonadati</taxon>
        <taxon>Planctomycetota</taxon>
        <taxon>Planctomycetia</taxon>
        <taxon>Pirellulales</taxon>
        <taxon>Pirellulaceae</taxon>
        <taxon>Neorhodopirellula</taxon>
    </lineage>
</organism>
<dbReference type="InterPro" id="IPR000719">
    <property type="entry name" value="Prot_kinase_dom"/>
</dbReference>
<dbReference type="Gene3D" id="3.30.200.20">
    <property type="entry name" value="Phosphorylase Kinase, domain 1"/>
    <property type="match status" value="1"/>
</dbReference>
<comment type="caution">
    <text evidence="8">The sequence shown here is derived from an EMBL/GenBank/DDBJ whole genome shotgun (WGS) entry which is preliminary data.</text>
</comment>
<dbReference type="Gene3D" id="1.10.510.10">
    <property type="entry name" value="Transferase(Phosphotransferase) domain 1"/>
    <property type="match status" value="1"/>
</dbReference>
<feature type="transmembrane region" description="Helical" evidence="6">
    <location>
        <begin position="711"/>
        <end position="734"/>
    </location>
</feature>
<gene>
    <name evidence="8" type="primary">spk1_1</name>
    <name evidence="8" type="ORF">Pla100_00550</name>
</gene>
<feature type="transmembrane region" description="Helical" evidence="6">
    <location>
        <begin position="740"/>
        <end position="761"/>
    </location>
</feature>
<name>A0A5C6AUI5_9BACT</name>
<dbReference type="SMART" id="SM00220">
    <property type="entry name" value="S_TKc"/>
    <property type="match status" value="1"/>
</dbReference>
<feature type="binding site" evidence="5">
    <location>
        <position position="222"/>
    </location>
    <ligand>
        <name>ATP</name>
        <dbReference type="ChEBI" id="CHEBI:30616"/>
    </ligand>
</feature>
<dbReference type="Proteomes" id="UP000316213">
    <property type="component" value="Unassembled WGS sequence"/>
</dbReference>
<evidence type="ECO:0000256" key="5">
    <source>
        <dbReference type="PROSITE-ProRule" id="PRU10141"/>
    </source>
</evidence>
<evidence type="ECO:0000256" key="1">
    <source>
        <dbReference type="ARBA" id="ARBA00022679"/>
    </source>
</evidence>
<keyword evidence="6" id="KW-0812">Transmembrane</keyword>
<evidence type="ECO:0000313" key="8">
    <source>
        <dbReference type="EMBL" id="TWU03137.1"/>
    </source>
</evidence>
<accession>A0A5C6AUI5</accession>
<feature type="transmembrane region" description="Helical" evidence="6">
    <location>
        <begin position="664"/>
        <end position="691"/>
    </location>
</feature>
<dbReference type="PANTHER" id="PTHR43289:SF34">
    <property type="entry name" value="SERINE_THREONINE-PROTEIN KINASE YBDM-RELATED"/>
    <property type="match status" value="1"/>
</dbReference>
<dbReference type="SUPFAM" id="SSF56112">
    <property type="entry name" value="Protein kinase-like (PK-like)"/>
    <property type="match status" value="1"/>
</dbReference>
<dbReference type="CDD" id="cd14014">
    <property type="entry name" value="STKc_PknB_like"/>
    <property type="match status" value="1"/>
</dbReference>
<sequence>MVSSLSNEPIDDDSQRLELALMELASIAPVENLRQIRELIQNIDPNVGAEGTQSQPLIADSRGVPVVQNLAIELIVELIKMDLSTVFEVAAETSRPPVRELDDYLNHFADWLPRNRVPLSLVLEYRQCEQSIGRFRSWTDESVCFPHLSDHFKRFADAESPREIASNDHDTDEQVARDAIIHAMQPGEVMDDFEIIRRLGKGSFASVYLARQQSMARLVALKLSRRRGNESRTLAKFDHPHIVRVFDERQAASSPVSLLYMEYLAGGTLGDVVKRVRETRPEDRCGTMLLAAVDQNLLDAAQQIPAHSQIRDFIATADWTSVVAWIGVQLSQGLQAAHQEGVLHRDLKPANVLLSAEGQVKLADFNVSVMTQPDTSSTSDQVGGSIAYMAPEHIEAMMRARGTNPTATSSYDDCQPDVGTPADLYSVGVLLWELWRGERPFSCEDDFESQDDMLQAHWRSRQLWQADEFDTHDRAINGSDSILHDVLTRCLDVVPSRRPADGAELAGRLRLALCPRAARFILPPHDSWDAFLSRQSVWLVAMTAILVPNIAAAIFNFYYNHAAVIASHPGMKTGFFHLASVVNAVAFPIGAAAMVVTAFPVARSMKRLRLRVGASPKDLNRLMELPPRAAWIGLTLWMVAALIYPGMLSGWYGEFSKLEALHFFGSLLVCGGVAAVYPFFALTVLCTRVYYPAMVRHDVRDDSFDWRGRLLLRRCGHYLFLAAGIPLLAILLLLSRESMARPVVAIAVVATGCGLLAAWLAHGYVMTVWDTLADVLSNRRRSIPGLRED</sequence>
<protein>
    <submittedName>
        <fullName evidence="8">Serine/threonine-protein kinase PK-1</fullName>
        <ecNumber evidence="8">2.7.11.1</ecNumber>
    </submittedName>
</protein>
<dbReference type="OrthoDB" id="6111975at2"/>
<keyword evidence="6" id="KW-0472">Membrane</keyword>
<keyword evidence="6" id="KW-1133">Transmembrane helix</keyword>
<dbReference type="EC" id="2.7.11.1" evidence="8"/>
<dbReference type="RefSeq" id="WP_146575720.1">
    <property type="nucleotide sequence ID" value="NZ_SJPM01000001.1"/>
</dbReference>
<dbReference type="PANTHER" id="PTHR43289">
    <property type="entry name" value="MITOGEN-ACTIVATED PROTEIN KINASE KINASE KINASE 20-RELATED"/>
    <property type="match status" value="1"/>
</dbReference>
<evidence type="ECO:0000259" key="7">
    <source>
        <dbReference type="PROSITE" id="PS50011"/>
    </source>
</evidence>
<evidence type="ECO:0000256" key="6">
    <source>
        <dbReference type="SAM" id="Phobius"/>
    </source>
</evidence>
<dbReference type="GO" id="GO:0005524">
    <property type="term" value="F:ATP binding"/>
    <property type="evidence" value="ECO:0007669"/>
    <property type="project" value="UniProtKB-UniRule"/>
</dbReference>
<dbReference type="Pfam" id="PF00069">
    <property type="entry name" value="Pkinase"/>
    <property type="match status" value="1"/>
</dbReference>
<evidence type="ECO:0000256" key="2">
    <source>
        <dbReference type="ARBA" id="ARBA00022741"/>
    </source>
</evidence>
<keyword evidence="3 8" id="KW-0418">Kinase</keyword>
<feature type="transmembrane region" description="Helical" evidence="6">
    <location>
        <begin position="578"/>
        <end position="601"/>
    </location>
</feature>
<dbReference type="InterPro" id="IPR008271">
    <property type="entry name" value="Ser/Thr_kinase_AS"/>
</dbReference>
<keyword evidence="1 8" id="KW-0808">Transferase</keyword>
<feature type="transmembrane region" description="Helical" evidence="6">
    <location>
        <begin position="629"/>
        <end position="652"/>
    </location>
</feature>
<feature type="transmembrane region" description="Helical" evidence="6">
    <location>
        <begin position="537"/>
        <end position="558"/>
    </location>
</feature>
<keyword evidence="4 5" id="KW-0067">ATP-binding</keyword>
<dbReference type="PROSITE" id="PS00108">
    <property type="entry name" value="PROTEIN_KINASE_ST"/>
    <property type="match status" value="1"/>
</dbReference>
<evidence type="ECO:0000313" key="9">
    <source>
        <dbReference type="Proteomes" id="UP000316213"/>
    </source>
</evidence>
<keyword evidence="2 5" id="KW-0547">Nucleotide-binding</keyword>
<dbReference type="EMBL" id="SJPM01000001">
    <property type="protein sequence ID" value="TWU03137.1"/>
    <property type="molecule type" value="Genomic_DNA"/>
</dbReference>
<keyword evidence="9" id="KW-1185">Reference proteome</keyword>
<evidence type="ECO:0000256" key="4">
    <source>
        <dbReference type="ARBA" id="ARBA00022840"/>
    </source>
</evidence>
<proteinExistence type="predicted"/>
<evidence type="ECO:0000256" key="3">
    <source>
        <dbReference type="ARBA" id="ARBA00022777"/>
    </source>
</evidence>
<dbReference type="PROSITE" id="PS50011">
    <property type="entry name" value="PROTEIN_KINASE_DOM"/>
    <property type="match status" value="1"/>
</dbReference>
<dbReference type="GO" id="GO:0004674">
    <property type="term" value="F:protein serine/threonine kinase activity"/>
    <property type="evidence" value="ECO:0007669"/>
    <property type="project" value="UniProtKB-EC"/>
</dbReference>
<dbReference type="PROSITE" id="PS00107">
    <property type="entry name" value="PROTEIN_KINASE_ATP"/>
    <property type="match status" value="1"/>
</dbReference>
<dbReference type="InterPro" id="IPR011009">
    <property type="entry name" value="Kinase-like_dom_sf"/>
</dbReference>
<feature type="domain" description="Protein kinase" evidence="7">
    <location>
        <begin position="193"/>
        <end position="511"/>
    </location>
</feature>
<dbReference type="AlphaFoldDB" id="A0A5C6AUI5"/>
<reference evidence="8 9" key="1">
    <citation type="submission" date="2019-02" db="EMBL/GenBank/DDBJ databases">
        <title>Deep-cultivation of Planctomycetes and their phenomic and genomic characterization uncovers novel biology.</title>
        <authorList>
            <person name="Wiegand S."/>
            <person name="Jogler M."/>
            <person name="Boedeker C."/>
            <person name="Pinto D."/>
            <person name="Vollmers J."/>
            <person name="Rivas-Marin E."/>
            <person name="Kohn T."/>
            <person name="Peeters S.H."/>
            <person name="Heuer A."/>
            <person name="Rast P."/>
            <person name="Oberbeckmann S."/>
            <person name="Bunk B."/>
            <person name="Jeske O."/>
            <person name="Meyerdierks A."/>
            <person name="Storesund J.E."/>
            <person name="Kallscheuer N."/>
            <person name="Luecker S."/>
            <person name="Lage O.M."/>
            <person name="Pohl T."/>
            <person name="Merkel B.J."/>
            <person name="Hornburger P."/>
            <person name="Mueller R.-W."/>
            <person name="Bruemmer F."/>
            <person name="Labrenz M."/>
            <person name="Spormann A.M."/>
            <person name="Op Den Camp H."/>
            <person name="Overmann J."/>
            <person name="Amann R."/>
            <person name="Jetten M.S.M."/>
            <person name="Mascher T."/>
            <person name="Medema M.H."/>
            <person name="Devos D.P."/>
            <person name="Kaster A.-K."/>
            <person name="Ovreas L."/>
            <person name="Rohde M."/>
            <person name="Galperin M.Y."/>
            <person name="Jogler C."/>
        </authorList>
    </citation>
    <scope>NUCLEOTIDE SEQUENCE [LARGE SCALE GENOMIC DNA]</scope>
    <source>
        <strain evidence="8 9">Pla100</strain>
    </source>
</reference>
<dbReference type="InterPro" id="IPR017441">
    <property type="entry name" value="Protein_kinase_ATP_BS"/>
</dbReference>